<gene>
    <name evidence="7" type="ORF">CEUR00632_LOCUS4190</name>
</gene>
<dbReference type="NCBIfam" id="TIGR01308">
    <property type="entry name" value="rpmD_bact"/>
    <property type="match status" value="1"/>
</dbReference>
<dbReference type="Pfam" id="PF00327">
    <property type="entry name" value="Ribosomal_L30"/>
    <property type="match status" value="1"/>
</dbReference>
<dbReference type="AlphaFoldDB" id="A0A7R9YT99"/>
<name>A0A7R9YT99_9CHLO</name>
<accession>A0A7R9YT99</accession>
<comment type="similarity">
    <text evidence="1">Belongs to the universal ribosomal protein uL30 family.</text>
</comment>
<reference evidence="7" key="1">
    <citation type="submission" date="2021-01" db="EMBL/GenBank/DDBJ databases">
        <authorList>
            <person name="Corre E."/>
            <person name="Pelletier E."/>
            <person name="Niang G."/>
            <person name="Scheremetjew M."/>
            <person name="Finn R."/>
            <person name="Kale V."/>
            <person name="Holt S."/>
            <person name="Cochrane G."/>
            <person name="Meng A."/>
            <person name="Brown T."/>
            <person name="Cohen L."/>
        </authorList>
    </citation>
    <scope>NUCLEOTIDE SEQUENCE</scope>
    <source>
        <strain evidence="7">CCMP219</strain>
    </source>
</reference>
<evidence type="ECO:0000259" key="6">
    <source>
        <dbReference type="Pfam" id="PF00327"/>
    </source>
</evidence>
<proteinExistence type="inferred from homology"/>
<dbReference type="PANTHER" id="PTHR15892">
    <property type="entry name" value="MITOCHONDRIAL RIBOSOMAL PROTEIN L30"/>
    <property type="match status" value="1"/>
</dbReference>
<evidence type="ECO:0000256" key="5">
    <source>
        <dbReference type="SAM" id="MobiDB-lite"/>
    </source>
</evidence>
<dbReference type="GO" id="GO:0015934">
    <property type="term" value="C:large ribosomal subunit"/>
    <property type="evidence" value="ECO:0007669"/>
    <property type="project" value="InterPro"/>
</dbReference>
<dbReference type="InterPro" id="IPR036919">
    <property type="entry name" value="Ribo_uL30_ferredoxin-like_sf"/>
</dbReference>
<evidence type="ECO:0000256" key="3">
    <source>
        <dbReference type="ARBA" id="ARBA00023274"/>
    </source>
</evidence>
<dbReference type="GO" id="GO:0006412">
    <property type="term" value="P:translation"/>
    <property type="evidence" value="ECO:0007669"/>
    <property type="project" value="InterPro"/>
</dbReference>
<dbReference type="GO" id="GO:0003735">
    <property type="term" value="F:structural constituent of ribosome"/>
    <property type="evidence" value="ECO:0007669"/>
    <property type="project" value="InterPro"/>
</dbReference>
<dbReference type="CDD" id="cd01658">
    <property type="entry name" value="Ribosomal_L30"/>
    <property type="match status" value="1"/>
</dbReference>
<feature type="region of interest" description="Disordered" evidence="5">
    <location>
        <begin position="118"/>
        <end position="140"/>
    </location>
</feature>
<dbReference type="Gene3D" id="3.30.1390.20">
    <property type="entry name" value="Ribosomal protein L30, ferredoxin-like fold domain"/>
    <property type="match status" value="1"/>
</dbReference>
<dbReference type="EMBL" id="HBEC01009153">
    <property type="protein sequence ID" value="CAD8284155.1"/>
    <property type="molecule type" value="Transcribed_RNA"/>
</dbReference>
<keyword evidence="2" id="KW-0689">Ribosomal protein</keyword>
<dbReference type="InterPro" id="IPR005996">
    <property type="entry name" value="Ribosomal_uL30_bac-type"/>
</dbReference>
<dbReference type="GO" id="GO:0005739">
    <property type="term" value="C:mitochondrion"/>
    <property type="evidence" value="ECO:0007669"/>
    <property type="project" value="TreeGrafter"/>
</dbReference>
<evidence type="ECO:0000256" key="4">
    <source>
        <dbReference type="ARBA" id="ARBA00035281"/>
    </source>
</evidence>
<dbReference type="PANTHER" id="PTHR15892:SF2">
    <property type="entry name" value="LARGE RIBOSOMAL SUBUNIT PROTEIN UL30M"/>
    <property type="match status" value="1"/>
</dbReference>
<dbReference type="SUPFAM" id="SSF55129">
    <property type="entry name" value="Ribosomal protein L30p/L7e"/>
    <property type="match status" value="1"/>
</dbReference>
<dbReference type="HAMAP" id="MF_01371_B">
    <property type="entry name" value="Ribosomal_uL30_B"/>
    <property type="match status" value="1"/>
</dbReference>
<evidence type="ECO:0000313" key="7">
    <source>
        <dbReference type="EMBL" id="CAD8284155.1"/>
    </source>
</evidence>
<evidence type="ECO:0000256" key="2">
    <source>
        <dbReference type="ARBA" id="ARBA00022980"/>
    </source>
</evidence>
<keyword evidence="3" id="KW-0687">Ribonucleoprotein</keyword>
<organism evidence="7">
    <name type="scientific">Chlamydomonas euryale</name>
    <dbReference type="NCBI Taxonomy" id="1486919"/>
    <lineage>
        <taxon>Eukaryota</taxon>
        <taxon>Viridiplantae</taxon>
        <taxon>Chlorophyta</taxon>
        <taxon>core chlorophytes</taxon>
        <taxon>Chlorophyceae</taxon>
        <taxon>CS clade</taxon>
        <taxon>Chlamydomonadales</taxon>
        <taxon>Chlamydomonadaceae</taxon>
        <taxon>Chlamydomonas</taxon>
    </lineage>
</organism>
<feature type="region of interest" description="Disordered" evidence="5">
    <location>
        <begin position="172"/>
        <end position="191"/>
    </location>
</feature>
<dbReference type="InterPro" id="IPR016082">
    <property type="entry name" value="Ribosomal_uL30_ferredoxin-like"/>
</dbReference>
<sequence length="191" mass="21345">MPEPQAVRSLFVTLRRGMAGKPWFHRRVVEALGLSRRHDCVEKPNNASIRGMLHKVPHLVVVETDRMYFYRRLKAYYDELPRPPLTVAHAGADALPAAGQPRITAHVQALHAEHVSPGSAPGFDGAWVPKQPTRHRKDRQTAERVAVLTELGVHSQKARKINEALVEARRAVAERKRRAPPPPTQLVQGGV</sequence>
<feature type="domain" description="Large ribosomal subunit protein uL30-like ferredoxin-like fold" evidence="6">
    <location>
        <begin position="10"/>
        <end position="60"/>
    </location>
</feature>
<evidence type="ECO:0000256" key="1">
    <source>
        <dbReference type="ARBA" id="ARBA00007594"/>
    </source>
</evidence>
<protein>
    <recommendedName>
        <fullName evidence="4">Large ribosomal subunit protein uL30m</fullName>
    </recommendedName>
</protein>